<dbReference type="HAMAP" id="MF_00227">
    <property type="entry name" value="RNase_P"/>
    <property type="match status" value="1"/>
</dbReference>
<evidence type="ECO:0000256" key="3">
    <source>
        <dbReference type="ARBA" id="ARBA00022759"/>
    </source>
</evidence>
<accession>A0A8J7SJV0</accession>
<evidence type="ECO:0000256" key="2">
    <source>
        <dbReference type="ARBA" id="ARBA00022722"/>
    </source>
</evidence>
<comment type="subunit">
    <text evidence="6">Consists of a catalytic RNA component (M1 or rnpB) and a protein subunit.</text>
</comment>
<proteinExistence type="inferred from homology"/>
<keyword evidence="9" id="KW-1185">Reference proteome</keyword>
<dbReference type="InterPro" id="IPR000100">
    <property type="entry name" value="RNase_P"/>
</dbReference>
<dbReference type="Proteomes" id="UP000624703">
    <property type="component" value="Unassembled WGS sequence"/>
</dbReference>
<dbReference type="NCBIfam" id="TIGR00188">
    <property type="entry name" value="rnpA"/>
    <property type="match status" value="1"/>
</dbReference>
<dbReference type="PANTHER" id="PTHR33992">
    <property type="entry name" value="RIBONUCLEASE P PROTEIN COMPONENT"/>
    <property type="match status" value="1"/>
</dbReference>
<keyword evidence="3 6" id="KW-0255">Endonuclease</keyword>
<evidence type="ECO:0000313" key="9">
    <source>
        <dbReference type="Proteomes" id="UP000624703"/>
    </source>
</evidence>
<sequence>MTSFAEFSRVRQHGQSRAGRTIVLATLSDPELENLKLGIIVTRKVAKRAVVRNRLRRRVHAIVRKHFPADDLRYLVVVMRWGAVEASFAQLEADVLKQARRLKLQLGA</sequence>
<dbReference type="EMBL" id="JAENIM010000045">
    <property type="protein sequence ID" value="MBK1792405.1"/>
    <property type="molecule type" value="Genomic_DNA"/>
</dbReference>
<dbReference type="InterPro" id="IPR020568">
    <property type="entry name" value="Ribosomal_Su5_D2-typ_SF"/>
</dbReference>
<protein>
    <recommendedName>
        <fullName evidence="6 7">Ribonuclease P protein component</fullName>
        <shortName evidence="6">RNase P protein</shortName>
        <shortName evidence="6">RNaseP protein</shortName>
        <ecNumber evidence="6 7">3.1.26.5</ecNumber>
    </recommendedName>
    <alternativeName>
        <fullName evidence="6">Protein C5</fullName>
    </alternativeName>
</protein>
<evidence type="ECO:0000313" key="8">
    <source>
        <dbReference type="EMBL" id="MBK1792405.1"/>
    </source>
</evidence>
<name>A0A8J7SJV0_9BACT</name>
<evidence type="ECO:0000256" key="1">
    <source>
        <dbReference type="ARBA" id="ARBA00022694"/>
    </source>
</evidence>
<dbReference type="AlphaFoldDB" id="A0A8J7SJV0"/>
<dbReference type="GO" id="GO:0042781">
    <property type="term" value="F:3'-tRNA processing endoribonuclease activity"/>
    <property type="evidence" value="ECO:0007669"/>
    <property type="project" value="TreeGrafter"/>
</dbReference>
<keyword evidence="5 6" id="KW-0694">RNA-binding</keyword>
<evidence type="ECO:0000256" key="5">
    <source>
        <dbReference type="ARBA" id="ARBA00022884"/>
    </source>
</evidence>
<dbReference type="Pfam" id="PF00825">
    <property type="entry name" value="Ribonuclease_P"/>
    <property type="match status" value="1"/>
</dbReference>
<dbReference type="Gene3D" id="3.30.230.10">
    <property type="match status" value="1"/>
</dbReference>
<keyword evidence="1 6" id="KW-0819">tRNA processing</keyword>
<comment type="caution">
    <text evidence="8">The sequence shown here is derived from an EMBL/GenBank/DDBJ whole genome shotgun (WGS) entry which is preliminary data.</text>
</comment>
<gene>
    <name evidence="6 8" type="primary">rnpA</name>
    <name evidence="8" type="ORF">JIN82_14670</name>
</gene>
<evidence type="ECO:0000256" key="6">
    <source>
        <dbReference type="HAMAP-Rule" id="MF_00227"/>
    </source>
</evidence>
<dbReference type="GO" id="GO:0000049">
    <property type="term" value="F:tRNA binding"/>
    <property type="evidence" value="ECO:0007669"/>
    <property type="project" value="UniProtKB-UniRule"/>
</dbReference>
<dbReference type="PANTHER" id="PTHR33992:SF1">
    <property type="entry name" value="RIBONUCLEASE P PROTEIN COMPONENT"/>
    <property type="match status" value="1"/>
</dbReference>
<comment type="catalytic activity">
    <reaction evidence="6">
        <text>Endonucleolytic cleavage of RNA, removing 5'-extranucleotides from tRNA precursor.</text>
        <dbReference type="EC" id="3.1.26.5"/>
    </reaction>
</comment>
<dbReference type="GO" id="GO:0001682">
    <property type="term" value="P:tRNA 5'-leader removal"/>
    <property type="evidence" value="ECO:0007669"/>
    <property type="project" value="UniProtKB-UniRule"/>
</dbReference>
<keyword evidence="4 6" id="KW-0378">Hydrolase</keyword>
<dbReference type="GO" id="GO:0004526">
    <property type="term" value="F:ribonuclease P activity"/>
    <property type="evidence" value="ECO:0007669"/>
    <property type="project" value="UniProtKB-UniRule"/>
</dbReference>
<dbReference type="InterPro" id="IPR014721">
    <property type="entry name" value="Ribsml_uS5_D2-typ_fold_subgr"/>
</dbReference>
<comment type="function">
    <text evidence="6">RNaseP catalyzes the removal of the 5'-leader sequence from pre-tRNA to produce the mature 5'-terminus. It can also cleave other RNA substrates such as 4.5S RNA. The protein component plays an auxiliary but essential role in vivo by binding to the 5'-leader sequence and broadening the substrate specificity of the ribozyme.</text>
</comment>
<evidence type="ECO:0000256" key="7">
    <source>
        <dbReference type="NCBIfam" id="TIGR00188"/>
    </source>
</evidence>
<dbReference type="EC" id="3.1.26.5" evidence="6 7"/>
<keyword evidence="2 6" id="KW-0540">Nuclease</keyword>
<dbReference type="GO" id="GO:0030677">
    <property type="term" value="C:ribonuclease P complex"/>
    <property type="evidence" value="ECO:0007669"/>
    <property type="project" value="TreeGrafter"/>
</dbReference>
<comment type="similarity">
    <text evidence="6">Belongs to the RnpA family.</text>
</comment>
<organism evidence="8 9">
    <name type="scientific">Persicirhabdus sediminis</name>
    <dbReference type="NCBI Taxonomy" id="454144"/>
    <lineage>
        <taxon>Bacteria</taxon>
        <taxon>Pseudomonadati</taxon>
        <taxon>Verrucomicrobiota</taxon>
        <taxon>Verrucomicrobiia</taxon>
        <taxon>Verrucomicrobiales</taxon>
        <taxon>Verrucomicrobiaceae</taxon>
        <taxon>Persicirhabdus</taxon>
    </lineage>
</organism>
<evidence type="ECO:0000256" key="4">
    <source>
        <dbReference type="ARBA" id="ARBA00022801"/>
    </source>
</evidence>
<reference evidence="8" key="1">
    <citation type="submission" date="2021-01" db="EMBL/GenBank/DDBJ databases">
        <title>Modified the classification status of verrucomicrobia.</title>
        <authorList>
            <person name="Feng X."/>
        </authorList>
    </citation>
    <scope>NUCLEOTIDE SEQUENCE</scope>
    <source>
        <strain evidence="8">_KCTC 22039</strain>
    </source>
</reference>
<dbReference type="SUPFAM" id="SSF54211">
    <property type="entry name" value="Ribosomal protein S5 domain 2-like"/>
    <property type="match status" value="1"/>
</dbReference>